<evidence type="ECO:0000313" key="1">
    <source>
        <dbReference type="EMBL" id="GAB0181851.1"/>
    </source>
</evidence>
<sequence>MRQILFEALSAQVKEKVIWNSQYGFTTGKSCFSSFIALWNEMKRSVKDGRLVDTMNHYFSKYHVLSRSSSSRPSQCPCWGIMAWVVGLLDAWKNSKGSSHDDHRPCEERLKELGKGQIQGDPTAAYHYLQGGYQEDIW</sequence>
<proteinExistence type="predicted"/>
<keyword evidence="2" id="KW-1185">Reference proteome</keyword>
<dbReference type="EMBL" id="BAAFJT010000002">
    <property type="protein sequence ID" value="GAB0181851.1"/>
    <property type="molecule type" value="Genomic_DNA"/>
</dbReference>
<evidence type="ECO:0000313" key="2">
    <source>
        <dbReference type="Proteomes" id="UP001623348"/>
    </source>
</evidence>
<name>A0ABC9W9G1_GRUJA</name>
<comment type="caution">
    <text evidence="1">The sequence shown here is derived from an EMBL/GenBank/DDBJ whole genome shotgun (WGS) entry which is preliminary data.</text>
</comment>
<gene>
    <name evidence="1" type="ORF">GRJ2_000650400</name>
</gene>
<dbReference type="AlphaFoldDB" id="A0ABC9W9G1"/>
<dbReference type="Proteomes" id="UP001623348">
    <property type="component" value="Unassembled WGS sequence"/>
</dbReference>
<accession>A0ABC9W9G1</accession>
<organism evidence="1 2">
    <name type="scientific">Grus japonensis</name>
    <name type="common">Japanese crane</name>
    <name type="synonym">Red-crowned crane</name>
    <dbReference type="NCBI Taxonomy" id="30415"/>
    <lineage>
        <taxon>Eukaryota</taxon>
        <taxon>Metazoa</taxon>
        <taxon>Chordata</taxon>
        <taxon>Craniata</taxon>
        <taxon>Vertebrata</taxon>
        <taxon>Euteleostomi</taxon>
        <taxon>Archelosauria</taxon>
        <taxon>Archosauria</taxon>
        <taxon>Dinosauria</taxon>
        <taxon>Saurischia</taxon>
        <taxon>Theropoda</taxon>
        <taxon>Coelurosauria</taxon>
        <taxon>Aves</taxon>
        <taxon>Neognathae</taxon>
        <taxon>Neoaves</taxon>
        <taxon>Gruiformes</taxon>
        <taxon>Gruidae</taxon>
        <taxon>Grus</taxon>
    </lineage>
</organism>
<reference evidence="1 2" key="1">
    <citation type="submission" date="2024-06" db="EMBL/GenBank/DDBJ databases">
        <title>The draft genome of Grus japonensis, version 3.</title>
        <authorList>
            <person name="Nabeshima K."/>
            <person name="Suzuki S."/>
            <person name="Onuma M."/>
        </authorList>
    </citation>
    <scope>NUCLEOTIDE SEQUENCE [LARGE SCALE GENOMIC DNA]</scope>
    <source>
        <strain evidence="1 2">451A</strain>
    </source>
</reference>
<protein>
    <submittedName>
        <fullName evidence="1">Mitochondrial enolase superfamily member 1</fullName>
    </submittedName>
</protein>